<dbReference type="SUPFAM" id="SSF52009">
    <property type="entry name" value="Phosphohistidine domain"/>
    <property type="match status" value="1"/>
</dbReference>
<protein>
    <recommendedName>
        <fullName evidence="2">Tyrosine specific protein phosphatases domain-containing protein</fullName>
    </recommendedName>
</protein>
<sequence>MASTKPLAVVLGDPASIEHELVGGKGANLGRTTSAGLPIPPGFVLTTAAYRQFISSNVSVRTQIDTVLKDLNITDVTSLDEQTKAIRHAIETAPFPPELEHVTTENYKQLGLKDSGKDNYVAVRSSATAEDLADTSFAGLHDTFLDIRGLDNVLDAVKRCWASLWTARCTAYREQHSIPHAEVAIAVVVQVMVDSEMAGVMFTANPVTGNTSEIVVNSNFGLGESVVSGIVNPDEFIVVRNTGKLRRRYLGAKEMEIARNRERENTQSGSDGTVTRPIDVTRQATYSLADNQLQSLVAMSELIEKEYGGLPQDIEWAWANGRPFLLQTRPITGVRLSWDEDVDTWQTRRADEKTVWTNAWAQAYWTGAITPLYYSIRARGIRDLDDDNFRLWGRRDLIGVQRYMYRHGTMYYNLDVFGDLTRTLLPTGMRGNGAMDIFPPSMRSEAEGRSFRIIAAMKMHLRTILLSGGTHGPFAFLRSCQRWMNKYKYNYKAPPNEALNAMSDSDLRKAAAAAIANFIDFNQYPRTGFWVYSPIAFGVLRKMLANWYHGDNANCFEELLSGLPARTAQVEESIALWNLSRILANSEALRNLLETTDGVEFFNACEKTDEGRQFLAQYEIFLEEWGHRGHADRDMWYARRSEDQSIDTRSFRLLAKAHISPEDAEAKLAARRAQATEDVEKHVRQGVLGPVRLALFRAVHHYCLRFLVLRDDQRDQNDRNSMRKKRVFMEVGRRLHVRGLVDSPSDFFFLSEPELWALVEGGAGTRSRLTDAKIAGRRANFEAMQARTAEPALYLRGCQNPVDISADEEAKTTTGDAGLFRGATLSQGAVKGRVRVLRCLDEIDTLKTGDILVCNGTDPGWAPVFNVIGGLVMETGGMLAHGACLSREFGLPAVTIPGAIHKLANAAILKLDATRGEVRVLSWTGDSLATPDSSATEFERSMSHQPDQRILSLEGLVNARDFGGLTTRDGKITRSGILFRSDQLEYLTAHSAKSLFGGKHISTVVDLRTSAEASTHRCSWRDDFAGVVDIVNLPIDDGWHGNIPALASQYCNLLTGKYLAYLQHSGSNVVDAVRCLLQTSPGSASLVHCAAGKDRTGVVSAFILEVLGVDRAQVVEDYYLTAQNMDKIMARLESNPLFIERRDTAPPQIFQVHRHTMEDFLNEIDKKFGNAEKWLLSNGLKSEELTKLRELMLMDKS</sequence>
<dbReference type="SUPFAM" id="SSF56059">
    <property type="entry name" value="Glutathione synthetase ATP-binding domain-like"/>
    <property type="match status" value="1"/>
</dbReference>
<dbReference type="EMBL" id="CAWUHC010000143">
    <property type="protein sequence ID" value="CAK7235597.1"/>
    <property type="molecule type" value="Genomic_DNA"/>
</dbReference>
<dbReference type="PANTHER" id="PTHR43615">
    <property type="entry name" value="PHOSPHOENOLPYRUVATE SYNTHASE-RELATED"/>
    <property type="match status" value="1"/>
</dbReference>
<dbReference type="SUPFAM" id="SSF52799">
    <property type="entry name" value="(Phosphotyrosine protein) phosphatases II"/>
    <property type="match status" value="1"/>
</dbReference>
<evidence type="ECO:0000313" key="4">
    <source>
        <dbReference type="Proteomes" id="UP001642406"/>
    </source>
</evidence>
<dbReference type="InterPro" id="IPR016130">
    <property type="entry name" value="Tyr_Pase_AS"/>
</dbReference>
<comment type="similarity">
    <text evidence="1">Belongs to the PEP-utilizing enzyme family.</text>
</comment>
<proteinExistence type="inferred from homology"/>
<keyword evidence="4" id="KW-1185">Reference proteome</keyword>
<dbReference type="InterPro" id="IPR000387">
    <property type="entry name" value="Tyr_Pase_dom"/>
</dbReference>
<dbReference type="Gene3D" id="3.30.470.20">
    <property type="entry name" value="ATP-grasp fold, B domain"/>
    <property type="match status" value="1"/>
</dbReference>
<comment type="caution">
    <text evidence="3">The sequence shown here is derived from an EMBL/GenBank/DDBJ whole genome shotgun (WGS) entry which is preliminary data.</text>
</comment>
<dbReference type="Gene3D" id="3.90.190.10">
    <property type="entry name" value="Protein tyrosine phosphatase superfamily"/>
    <property type="match status" value="1"/>
</dbReference>
<dbReference type="InterPro" id="IPR051549">
    <property type="entry name" value="PEP_Utilizing_Enz"/>
</dbReference>
<dbReference type="Pfam" id="PF00391">
    <property type="entry name" value="PEP-utilizers"/>
    <property type="match status" value="1"/>
</dbReference>
<reference evidence="3 4" key="1">
    <citation type="submission" date="2024-01" db="EMBL/GenBank/DDBJ databases">
        <authorList>
            <person name="Allen C."/>
            <person name="Tagirdzhanova G."/>
        </authorList>
    </citation>
    <scope>NUCLEOTIDE SEQUENCE [LARGE SCALE GENOMIC DNA]</scope>
</reference>
<dbReference type="InterPro" id="IPR002192">
    <property type="entry name" value="PPDK_AMP/ATP-bd"/>
</dbReference>
<dbReference type="Gene3D" id="3.30.1490.20">
    <property type="entry name" value="ATP-grasp fold, A domain"/>
    <property type="match status" value="1"/>
</dbReference>
<organism evidence="3 4">
    <name type="scientific">Sporothrix bragantina</name>
    <dbReference type="NCBI Taxonomy" id="671064"/>
    <lineage>
        <taxon>Eukaryota</taxon>
        <taxon>Fungi</taxon>
        <taxon>Dikarya</taxon>
        <taxon>Ascomycota</taxon>
        <taxon>Pezizomycotina</taxon>
        <taxon>Sordariomycetes</taxon>
        <taxon>Sordariomycetidae</taxon>
        <taxon>Ophiostomatales</taxon>
        <taxon>Ophiostomataceae</taxon>
        <taxon>Sporothrix</taxon>
    </lineage>
</organism>
<dbReference type="InterPro" id="IPR008279">
    <property type="entry name" value="PEP-util_enz_mobile_dom"/>
</dbReference>
<dbReference type="InterPro" id="IPR026893">
    <property type="entry name" value="Tyr/Ser_Pase_IphP-type"/>
</dbReference>
<dbReference type="InterPro" id="IPR013815">
    <property type="entry name" value="ATP_grasp_subdomain_1"/>
</dbReference>
<dbReference type="Pfam" id="PF13350">
    <property type="entry name" value="Y_phosphatase3"/>
    <property type="match status" value="1"/>
</dbReference>
<evidence type="ECO:0000259" key="2">
    <source>
        <dbReference type="PROSITE" id="PS50056"/>
    </source>
</evidence>
<accession>A0ABP0CTY3</accession>
<evidence type="ECO:0000256" key="1">
    <source>
        <dbReference type="ARBA" id="ARBA00007837"/>
    </source>
</evidence>
<feature type="domain" description="Tyrosine specific protein phosphatases" evidence="2">
    <location>
        <begin position="1067"/>
        <end position="1116"/>
    </location>
</feature>
<dbReference type="Gene3D" id="3.50.30.10">
    <property type="entry name" value="Phosphohistidine domain"/>
    <property type="match status" value="1"/>
</dbReference>
<evidence type="ECO:0000313" key="3">
    <source>
        <dbReference type="EMBL" id="CAK7235597.1"/>
    </source>
</evidence>
<gene>
    <name evidence="3" type="ORF">SBRCBS47491_009350</name>
</gene>
<dbReference type="Proteomes" id="UP001642406">
    <property type="component" value="Unassembled WGS sequence"/>
</dbReference>
<dbReference type="Pfam" id="PF01326">
    <property type="entry name" value="PPDK_N"/>
    <property type="match status" value="1"/>
</dbReference>
<name>A0ABP0CTY3_9PEZI</name>
<dbReference type="InterPro" id="IPR029021">
    <property type="entry name" value="Prot-tyrosine_phosphatase-like"/>
</dbReference>
<dbReference type="PANTHER" id="PTHR43615:SF1">
    <property type="entry name" value="PPDK_N DOMAIN-CONTAINING PROTEIN"/>
    <property type="match status" value="1"/>
</dbReference>
<dbReference type="PROSITE" id="PS50056">
    <property type="entry name" value="TYR_PHOSPHATASE_2"/>
    <property type="match status" value="1"/>
</dbReference>
<dbReference type="InterPro" id="IPR036637">
    <property type="entry name" value="Phosphohistidine_dom_sf"/>
</dbReference>
<dbReference type="PROSITE" id="PS00383">
    <property type="entry name" value="TYR_PHOSPHATASE_1"/>
    <property type="match status" value="1"/>
</dbReference>